<keyword evidence="2" id="KW-1185">Reference proteome</keyword>
<reference evidence="2" key="1">
    <citation type="journal article" date="2019" name="Int. J. Syst. Evol. Microbiol.">
        <title>The Global Catalogue of Microorganisms (GCM) 10K type strain sequencing project: providing services to taxonomists for standard genome sequencing and annotation.</title>
        <authorList>
            <consortium name="The Broad Institute Genomics Platform"/>
            <consortium name="The Broad Institute Genome Sequencing Center for Infectious Disease"/>
            <person name="Wu L."/>
            <person name="Ma J."/>
        </authorList>
    </citation>
    <scope>NUCLEOTIDE SEQUENCE [LARGE SCALE GENOMIC DNA]</scope>
    <source>
        <strain evidence="2">JCM 31405</strain>
    </source>
</reference>
<sequence>MTRLKRLHSVEEFVRERHEAQEQHQGMKQMATLSDEELGVRIAALEATRDPAYEAQLAEMTVDDLSREVGRLCGW</sequence>
<gene>
    <name evidence="1" type="ORF">GCM10008960_41110</name>
</gene>
<organism evidence="1 2">
    <name type="scientific">Deinococcus sedimenti</name>
    <dbReference type="NCBI Taxonomy" id="1867090"/>
    <lineage>
        <taxon>Bacteria</taxon>
        <taxon>Thermotogati</taxon>
        <taxon>Deinococcota</taxon>
        <taxon>Deinococci</taxon>
        <taxon>Deinococcales</taxon>
        <taxon>Deinococcaceae</taxon>
        <taxon>Deinococcus</taxon>
    </lineage>
</organism>
<proteinExistence type="predicted"/>
<dbReference type="Proteomes" id="UP000644548">
    <property type="component" value="Unassembled WGS sequence"/>
</dbReference>
<accession>A0ABQ2SC94</accession>
<dbReference type="EMBL" id="BMQN01000031">
    <property type="protein sequence ID" value="GGS10866.1"/>
    <property type="molecule type" value="Genomic_DNA"/>
</dbReference>
<name>A0ABQ2SC94_9DEIO</name>
<protein>
    <submittedName>
        <fullName evidence="1">Uncharacterized protein</fullName>
    </submittedName>
</protein>
<comment type="caution">
    <text evidence="1">The sequence shown here is derived from an EMBL/GenBank/DDBJ whole genome shotgun (WGS) entry which is preliminary data.</text>
</comment>
<evidence type="ECO:0000313" key="1">
    <source>
        <dbReference type="EMBL" id="GGS10866.1"/>
    </source>
</evidence>
<dbReference type="RefSeq" id="WP_189074994.1">
    <property type="nucleotide sequence ID" value="NZ_BMQN01000031.1"/>
</dbReference>
<evidence type="ECO:0000313" key="2">
    <source>
        <dbReference type="Proteomes" id="UP000644548"/>
    </source>
</evidence>